<organism evidence="2">
    <name type="scientific">Variovorax paradoxus</name>
    <dbReference type="NCBI Taxonomy" id="34073"/>
    <lineage>
        <taxon>Bacteria</taxon>
        <taxon>Pseudomonadati</taxon>
        <taxon>Pseudomonadota</taxon>
        <taxon>Betaproteobacteria</taxon>
        <taxon>Burkholderiales</taxon>
        <taxon>Comamonadaceae</taxon>
        <taxon>Variovorax</taxon>
    </lineage>
</organism>
<accession>A0A679IYS0</accession>
<evidence type="ECO:0000313" key="2">
    <source>
        <dbReference type="EMBL" id="CAA2106077.1"/>
    </source>
</evidence>
<reference evidence="2" key="1">
    <citation type="submission" date="2019-12" db="EMBL/GenBank/DDBJ databases">
        <authorList>
            <person name="Cremers G."/>
        </authorList>
    </citation>
    <scope>NUCLEOTIDE SEQUENCE</scope>
    <source>
        <strain evidence="2">Vvax</strain>
    </source>
</reference>
<feature type="region of interest" description="Disordered" evidence="1">
    <location>
        <begin position="113"/>
        <end position="182"/>
    </location>
</feature>
<evidence type="ECO:0000256" key="1">
    <source>
        <dbReference type="SAM" id="MobiDB-lite"/>
    </source>
</evidence>
<dbReference type="RefSeq" id="WP_339091145.1">
    <property type="nucleotide sequence ID" value="NZ_LR743507.1"/>
</dbReference>
<feature type="compositionally biased region" description="Low complexity" evidence="1">
    <location>
        <begin position="158"/>
        <end position="177"/>
    </location>
</feature>
<dbReference type="AlphaFoldDB" id="A0A679IYS0"/>
<gene>
    <name evidence="2" type="ORF">VVAX_03569</name>
</gene>
<protein>
    <submittedName>
        <fullName evidence="2">Uncharacterized protein</fullName>
    </submittedName>
</protein>
<dbReference type="EMBL" id="LR743507">
    <property type="protein sequence ID" value="CAA2106077.1"/>
    <property type="molecule type" value="Genomic_DNA"/>
</dbReference>
<name>A0A679IYS0_VARPD</name>
<sequence>MTDSAEKTKRPASQYYWGDWFKDVALQSCSLPARGLWHEMNCLMHQGEPYGHLTMPNGKPMEPTQLGNLCKIGPALCRKLIAELEDNGVLSRAENGTIFSRRMVRDEDLRNRRAAGGKEGAEHGIKGAEAGSKGGRPKQVKGGYETPLQGSQEPPPSSSSSSSPSDLFPEANASSSPAEPPACPHARLLDLFAELVPELPQPRREMWADGKGAEAMRQRWKWLLTAKRSTNGQRYATTTEDGVEWFRRFFEAVGASDFLTGRNGAWRGCDLTWLMGKENFTKVVQGNYTNKETA</sequence>
<proteinExistence type="predicted"/>